<proteinExistence type="predicted"/>
<sequence>PFLVAGKEHPKYGRPNILNLKYLDEVARINQFIIHNITVPVDIDGKHYEVSGLYRLMYVFRLGLLPERPLDDVDAQKPMGQLQWADC</sequence>
<accession>A0A3P7JNG5</accession>
<evidence type="ECO:0000313" key="1">
    <source>
        <dbReference type="EMBL" id="VDM84916.1"/>
    </source>
</evidence>
<dbReference type="Proteomes" id="UP000270094">
    <property type="component" value="Unassembled WGS sequence"/>
</dbReference>
<gene>
    <name evidence="1" type="ORF">SVUK_LOCUS19914</name>
</gene>
<dbReference type="EMBL" id="UYYB01134400">
    <property type="protein sequence ID" value="VDM84916.1"/>
    <property type="molecule type" value="Genomic_DNA"/>
</dbReference>
<dbReference type="AlphaFoldDB" id="A0A3P7JNG5"/>
<protein>
    <submittedName>
        <fullName evidence="1">Uncharacterized protein</fullName>
    </submittedName>
</protein>
<dbReference type="OrthoDB" id="5797364at2759"/>
<evidence type="ECO:0000313" key="2">
    <source>
        <dbReference type="Proteomes" id="UP000270094"/>
    </source>
</evidence>
<feature type="non-terminal residue" evidence="1">
    <location>
        <position position="1"/>
    </location>
</feature>
<reference evidence="1 2" key="1">
    <citation type="submission" date="2018-11" db="EMBL/GenBank/DDBJ databases">
        <authorList>
            <consortium name="Pathogen Informatics"/>
        </authorList>
    </citation>
    <scope>NUCLEOTIDE SEQUENCE [LARGE SCALE GENOMIC DNA]</scope>
</reference>
<organism evidence="1 2">
    <name type="scientific">Strongylus vulgaris</name>
    <name type="common">Blood worm</name>
    <dbReference type="NCBI Taxonomy" id="40348"/>
    <lineage>
        <taxon>Eukaryota</taxon>
        <taxon>Metazoa</taxon>
        <taxon>Ecdysozoa</taxon>
        <taxon>Nematoda</taxon>
        <taxon>Chromadorea</taxon>
        <taxon>Rhabditida</taxon>
        <taxon>Rhabditina</taxon>
        <taxon>Rhabditomorpha</taxon>
        <taxon>Strongyloidea</taxon>
        <taxon>Strongylidae</taxon>
        <taxon>Strongylus</taxon>
    </lineage>
</organism>
<name>A0A3P7JNG5_STRVU</name>
<keyword evidence="2" id="KW-1185">Reference proteome</keyword>